<dbReference type="SUPFAM" id="SSF54236">
    <property type="entry name" value="Ubiquitin-like"/>
    <property type="match status" value="1"/>
</dbReference>
<evidence type="ECO:0000313" key="4">
    <source>
        <dbReference type="Proteomes" id="UP000009170"/>
    </source>
</evidence>
<reference evidence="3 4" key="2">
    <citation type="journal article" date="2014" name="BMC Genomics">
        <title>An improved genome of the model marine alga Ostreococcus tauri unfolds by assessing Illumina de novo assemblies.</title>
        <authorList>
            <person name="Blanc-Mathieu R."/>
            <person name="Verhelst B."/>
            <person name="Derelle E."/>
            <person name="Rombauts S."/>
            <person name="Bouget F.Y."/>
            <person name="Carre I."/>
            <person name="Chateau A."/>
            <person name="Eyre-Walker A."/>
            <person name="Grimsley N."/>
            <person name="Moreau H."/>
            <person name="Piegu B."/>
            <person name="Rivals E."/>
            <person name="Schackwitz W."/>
            <person name="Van de Peer Y."/>
            <person name="Piganeau G."/>
        </authorList>
    </citation>
    <scope>NUCLEOTIDE SEQUENCE [LARGE SCALE GENOMIC DNA]</scope>
    <source>
        <strain evidence="4">OTTH 0595 / CCAP 157/2 / RCC745</strain>
    </source>
</reference>
<sequence length="93" mass="10713">MSEDEVKKEVKDETHINIKVRDMDNAEVHFKVRPTTKFQKVFDAYCQRKALEPNMVRFLVDGERIRGDQTPEDLDLDDGDVIDAMMEQVGGAN</sequence>
<keyword evidence="4" id="KW-1185">Reference proteome</keyword>
<dbReference type="Pfam" id="PF11976">
    <property type="entry name" value="Rad60-SLD"/>
    <property type="match status" value="1"/>
</dbReference>
<accession>A0A090M8K5</accession>
<dbReference type="EMBL" id="CAID01000008">
    <property type="protein sequence ID" value="CEG01454.1"/>
    <property type="molecule type" value="Genomic_DNA"/>
</dbReference>
<proteinExistence type="inferred from homology"/>
<dbReference type="SMART" id="SM00213">
    <property type="entry name" value="UBQ"/>
    <property type="match status" value="1"/>
</dbReference>
<name>A0A090M8K5_OSTTA</name>
<dbReference type="InterPro" id="IPR000626">
    <property type="entry name" value="Ubiquitin-like_dom"/>
</dbReference>
<dbReference type="GeneID" id="34946050"/>
<dbReference type="CDD" id="cd16116">
    <property type="entry name" value="Ubl_Smt3_like"/>
    <property type="match status" value="1"/>
</dbReference>
<dbReference type="InterPro" id="IPR022617">
    <property type="entry name" value="Rad60/SUMO-like_dom"/>
</dbReference>
<keyword evidence="1" id="KW-0833">Ubl conjugation pathway</keyword>
<keyword evidence="1" id="KW-0539">Nucleus</keyword>
<evidence type="ECO:0000256" key="1">
    <source>
        <dbReference type="RuleBase" id="RU361190"/>
    </source>
</evidence>
<dbReference type="InterPro" id="IPR029071">
    <property type="entry name" value="Ubiquitin-like_domsf"/>
</dbReference>
<dbReference type="FunCoup" id="A0A090M8K5">
    <property type="interactions" value="1816"/>
</dbReference>
<gene>
    <name evidence="3" type="ORF">OT_ostta08g01840</name>
</gene>
<dbReference type="Proteomes" id="UP000009170">
    <property type="component" value="Unassembled WGS sequence"/>
</dbReference>
<organism evidence="3 4">
    <name type="scientific">Ostreococcus tauri</name>
    <name type="common">Marine green alga</name>
    <dbReference type="NCBI Taxonomy" id="70448"/>
    <lineage>
        <taxon>Eukaryota</taxon>
        <taxon>Viridiplantae</taxon>
        <taxon>Chlorophyta</taxon>
        <taxon>Mamiellophyceae</taxon>
        <taxon>Mamiellales</taxon>
        <taxon>Bathycoccaceae</taxon>
        <taxon>Ostreococcus</taxon>
    </lineage>
</organism>
<comment type="similarity">
    <text evidence="1">Belongs to the ubiquitin family. SUMO subfamily.</text>
</comment>
<dbReference type="PANTHER" id="PTHR10562">
    <property type="entry name" value="SMALL UBIQUITIN-RELATED MODIFIER"/>
    <property type="match status" value="1"/>
</dbReference>
<reference evidence="4" key="1">
    <citation type="journal article" date="2006" name="Proc. Natl. Acad. Sci. U.S.A.">
        <title>Genome analysis of the smallest free-living eukaryote Ostreococcus tauri unveils many unique features.</title>
        <authorList>
            <person name="Derelle E."/>
            <person name="Ferraz C."/>
            <person name="Rombauts S."/>
            <person name="Rouze P."/>
            <person name="Worden A.Z."/>
            <person name="Robbens S."/>
            <person name="Partensky F."/>
            <person name="Degroeve S."/>
            <person name="Echeynie S."/>
            <person name="Cooke R."/>
            <person name="Saeys Y."/>
            <person name="Wuyts J."/>
            <person name="Jabbari K."/>
            <person name="Bowler C."/>
            <person name="Panaud O."/>
            <person name="Piegu B."/>
            <person name="Ball S.G."/>
            <person name="Ral J.-P."/>
            <person name="Bouget F.-Y."/>
            <person name="Piganeau G."/>
            <person name="De Baets B."/>
            <person name="Picard A."/>
            <person name="Delseny M."/>
            <person name="Demaille J."/>
            <person name="Van de Peer Y."/>
            <person name="Moreau H."/>
        </authorList>
    </citation>
    <scope>NUCLEOTIDE SEQUENCE [LARGE SCALE GENOMIC DNA]</scope>
    <source>
        <strain evidence="4">OTTH 0595 / CCAP 157/2 / RCC745</strain>
    </source>
</reference>
<dbReference type="STRING" id="70448.A0A090M8K5"/>
<evidence type="ECO:0000259" key="2">
    <source>
        <dbReference type="PROSITE" id="PS50053"/>
    </source>
</evidence>
<dbReference type="AlphaFoldDB" id="A0A090M8K5"/>
<dbReference type="Gene3D" id="3.10.20.90">
    <property type="entry name" value="Phosphatidylinositol 3-kinase Catalytic Subunit, Chain A, domain 1"/>
    <property type="match status" value="1"/>
</dbReference>
<dbReference type="FunFam" id="3.10.20.90:FF:000202">
    <property type="entry name" value="Small ubiquitin-related modifier I"/>
    <property type="match status" value="1"/>
</dbReference>
<feature type="domain" description="Ubiquitin-like" evidence="2">
    <location>
        <begin position="14"/>
        <end position="91"/>
    </location>
</feature>
<comment type="caution">
    <text evidence="3">The sequence shown here is derived from an EMBL/GenBank/DDBJ whole genome shotgun (WGS) entry which is preliminary data.</text>
</comment>
<comment type="subcellular location">
    <subcellularLocation>
        <location evidence="1">Nucleus</location>
    </subcellularLocation>
</comment>
<dbReference type="GO" id="GO:0005634">
    <property type="term" value="C:nucleus"/>
    <property type="evidence" value="ECO:0007669"/>
    <property type="project" value="UniProtKB-SubCell"/>
</dbReference>
<protein>
    <recommendedName>
        <fullName evidence="1">Small ubiquitin-related modifier</fullName>
        <shortName evidence="1">SUMO</shortName>
    </recommendedName>
</protein>
<evidence type="ECO:0000313" key="3">
    <source>
        <dbReference type="EMBL" id="CEG01454.1"/>
    </source>
</evidence>
<dbReference type="KEGG" id="ota:OT_ostta08g01840"/>
<dbReference type="PROSITE" id="PS50053">
    <property type="entry name" value="UBIQUITIN_2"/>
    <property type="match status" value="1"/>
</dbReference>
<dbReference type="OrthoDB" id="442921at2759"/>
<dbReference type="RefSeq" id="XP_022840966.1">
    <property type="nucleotide sequence ID" value="XM_022983559.1"/>
</dbReference>
<dbReference type="InParanoid" id="A0A090M8K5"/>